<dbReference type="STRING" id="323259.Mhun_3118"/>
<dbReference type="GO" id="GO:0008168">
    <property type="term" value="F:methyltransferase activity"/>
    <property type="evidence" value="ECO:0007669"/>
    <property type="project" value="UniProtKB-KW"/>
</dbReference>
<dbReference type="GeneID" id="3921954"/>
<dbReference type="CDD" id="cd02440">
    <property type="entry name" value="AdoMet_MTases"/>
    <property type="match status" value="1"/>
</dbReference>
<dbReference type="EMBL" id="CP000254">
    <property type="protein sequence ID" value="ABD42804.1"/>
    <property type="molecule type" value="Genomic_DNA"/>
</dbReference>
<sequence>MGEFMDNYLDEYEEGYSTTNQHWIDNQLSMEWYPRRIIEISASTGNESLLDLGLGHGKTTDFFDNFFRDYEVIEGSSLFIKKYQIENPESKIIFHNCFFEDFNSPKKWDLIIMGYILEHVKDPDLILKKYADFLNPGGAIYIVVPNAESLHRRIGYEAGLLNDLFKLSNDDLMFGHQRYFTVKTLTDFVHSHNLKITRIEGIFIKPITSQQIRKLELSSEILMGMCKVGIEYPELSNSILMEIKKK</sequence>
<dbReference type="GO" id="GO:0032259">
    <property type="term" value="P:methylation"/>
    <property type="evidence" value="ECO:0007669"/>
    <property type="project" value="UniProtKB-KW"/>
</dbReference>
<reference evidence="2" key="1">
    <citation type="journal article" date="2016" name="Stand. Genomic Sci.">
        <title>Complete genome sequence of Methanospirillum hungatei type strain JF1.</title>
        <authorList>
            <person name="Gunsalus R.P."/>
            <person name="Cook L.E."/>
            <person name="Crable B."/>
            <person name="Rohlin L."/>
            <person name="McDonald E."/>
            <person name="Mouttaki H."/>
            <person name="Sieber J.R."/>
            <person name="Poweleit N."/>
            <person name="Zhou H."/>
            <person name="Lapidus A.L."/>
            <person name="Daligault H.E."/>
            <person name="Land M."/>
            <person name="Gilna P."/>
            <person name="Ivanova N."/>
            <person name="Kyrpides N."/>
            <person name="Culley D.E."/>
            <person name="McInerney M.J."/>
        </authorList>
    </citation>
    <scope>NUCLEOTIDE SEQUENCE [LARGE SCALE GENOMIC DNA]</scope>
    <source>
        <strain evidence="2">ATCC 27890 / DSM 864 / NBRC 100397 / JF-1</strain>
    </source>
</reference>
<dbReference type="RefSeq" id="WP_011450052.1">
    <property type="nucleotide sequence ID" value="NC_007796.1"/>
</dbReference>
<keyword evidence="1" id="KW-0808">Transferase</keyword>
<dbReference type="Pfam" id="PF13489">
    <property type="entry name" value="Methyltransf_23"/>
    <property type="match status" value="1"/>
</dbReference>
<dbReference type="SUPFAM" id="SSF53335">
    <property type="entry name" value="S-adenosyl-L-methionine-dependent methyltransferases"/>
    <property type="match status" value="1"/>
</dbReference>
<evidence type="ECO:0000313" key="2">
    <source>
        <dbReference type="Proteomes" id="UP000001941"/>
    </source>
</evidence>
<keyword evidence="2" id="KW-1185">Reference proteome</keyword>
<proteinExistence type="predicted"/>
<dbReference type="Gene3D" id="3.40.50.150">
    <property type="entry name" value="Vaccinia Virus protein VP39"/>
    <property type="match status" value="1"/>
</dbReference>
<dbReference type="AlphaFoldDB" id="Q2FUK3"/>
<organism evidence="1 2">
    <name type="scientific">Methanospirillum hungatei JF-1 (strain ATCC 27890 / DSM 864 / NBRC 100397 / JF-1)</name>
    <dbReference type="NCBI Taxonomy" id="323259"/>
    <lineage>
        <taxon>Archaea</taxon>
        <taxon>Methanobacteriati</taxon>
        <taxon>Methanobacteriota</taxon>
        <taxon>Stenosarchaea group</taxon>
        <taxon>Methanomicrobia</taxon>
        <taxon>Methanomicrobiales</taxon>
        <taxon>Methanospirillaceae</taxon>
        <taxon>Methanospirillum</taxon>
    </lineage>
</organism>
<protein>
    <submittedName>
        <fullName evidence="1">Methyltransferase type 12</fullName>
    </submittedName>
</protein>
<accession>Q2FUK3</accession>
<dbReference type="EnsemblBacteria" id="ABD42804">
    <property type="protein sequence ID" value="ABD42804"/>
    <property type="gene ID" value="Mhun_3118"/>
</dbReference>
<name>Q2FUK3_METHJ</name>
<dbReference type="KEGG" id="mhu:Mhun_3118"/>
<gene>
    <name evidence="1" type="ordered locus">Mhun_3118</name>
</gene>
<dbReference type="OrthoDB" id="6027at2157"/>
<dbReference type="eggNOG" id="arCOG07825">
    <property type="taxonomic scope" value="Archaea"/>
</dbReference>
<dbReference type="HOGENOM" id="CLU_100577_0_0_2"/>
<keyword evidence="1" id="KW-0489">Methyltransferase</keyword>
<dbReference type="InParanoid" id="Q2FUK3"/>
<dbReference type="Proteomes" id="UP000001941">
    <property type="component" value="Chromosome"/>
</dbReference>
<dbReference type="InterPro" id="IPR029063">
    <property type="entry name" value="SAM-dependent_MTases_sf"/>
</dbReference>
<evidence type="ECO:0000313" key="1">
    <source>
        <dbReference type="EMBL" id="ABD42804.1"/>
    </source>
</evidence>